<dbReference type="Gene3D" id="1.20.1260.60">
    <property type="entry name" value="Vacuolar protein sorting-associated protein Ist1"/>
    <property type="match status" value="1"/>
</dbReference>
<dbReference type="GO" id="GO:0015031">
    <property type="term" value="P:protein transport"/>
    <property type="evidence" value="ECO:0007669"/>
    <property type="project" value="InterPro"/>
</dbReference>
<feature type="compositionally biased region" description="Basic and acidic residues" evidence="2">
    <location>
        <begin position="213"/>
        <end position="227"/>
    </location>
</feature>
<feature type="region of interest" description="Disordered" evidence="2">
    <location>
        <begin position="515"/>
        <end position="563"/>
    </location>
</feature>
<feature type="compositionally biased region" description="Polar residues" evidence="2">
    <location>
        <begin position="447"/>
        <end position="456"/>
    </location>
</feature>
<dbReference type="InterPro" id="IPR005061">
    <property type="entry name" value="Ist1"/>
</dbReference>
<sequence length="597" mass="67034">MFEGLLKSKFYSKCKSMIKRTKTRLEMIRRKRNAMEKYLKNDIADLLKKGLDVKAFGRAEGLVVELNLSSCYDFVEQFCGSISNHLSMMNKQRDCPEECREAVSSLIFAAARFADLPELRELRSIFTGRYGNSLESYVNQEFVEKLKSMPPTKDMKLQLMQDIALEAGTEWDSKALEQKLYKPPASEQDLSKDGNHNRYKSHKGVKDYTASGRNKEDLSSHGRKEVNNDGYTLRNCRENAVPKGDNQGCLSHERPINKEDLSSHGRKEVNNDGNKLHNCRENAVPKDSQGHLSHERLTPSKDIQVESVDPNGRQHNSNSVNNVSKEEVDAKMPSHHRLTPPPYIKPNISKKGANLEHKSNSVKDVSPEEVDDNMPSHHRLTPPPYIKPKVSKNRTSLEVPRADSGGEGMGHAKLNGCVDGKDDHVQDNLVGEAKPKPRSVRRRCQKPQPNYDQTGSVEGDGKEKMNSNEIKWVLKILNEDAHGQKDEEEKVMDGLLMHYSTKQSPHEQCKVEATLKPPPAHQTAVDSSKATRQKSKDGHPARATSFPLEPTSPIEATKGPARASSFEPNMLNLAGHVHPKLPDYDDFVARFAALRGN</sequence>
<comment type="similarity">
    <text evidence="1">Belongs to the IST1 family.</text>
</comment>
<evidence type="ECO:0008006" key="5">
    <source>
        <dbReference type="Google" id="ProtNLM"/>
    </source>
</evidence>
<dbReference type="OrthoDB" id="29853at2759"/>
<proteinExistence type="inferred from homology"/>
<dbReference type="PANTHER" id="PTHR12161">
    <property type="entry name" value="IST1 FAMILY MEMBER"/>
    <property type="match status" value="1"/>
</dbReference>
<feature type="compositionally biased region" description="Basic and acidic residues" evidence="2">
    <location>
        <begin position="251"/>
        <end position="299"/>
    </location>
</feature>
<dbReference type="PANTHER" id="PTHR12161:SF14">
    <property type="entry name" value="REGULATOR OF VPS4 ACTIVITY IN THE MVB PATHWAY PROTEIN"/>
    <property type="match status" value="1"/>
</dbReference>
<protein>
    <recommendedName>
        <fullName evidence="5">IST1-like protein</fullName>
    </recommendedName>
</protein>
<evidence type="ECO:0000313" key="3">
    <source>
        <dbReference type="EMBL" id="KAA8540420.1"/>
    </source>
</evidence>
<dbReference type="Proteomes" id="UP000325577">
    <property type="component" value="Linkage Group LG13"/>
</dbReference>
<gene>
    <name evidence="3" type="ORF">F0562_024661</name>
</gene>
<feature type="region of interest" description="Disordered" evidence="2">
    <location>
        <begin position="182"/>
        <end position="464"/>
    </location>
</feature>
<keyword evidence="4" id="KW-1185">Reference proteome</keyword>
<evidence type="ECO:0000256" key="1">
    <source>
        <dbReference type="ARBA" id="ARBA00005536"/>
    </source>
</evidence>
<dbReference type="InterPro" id="IPR042277">
    <property type="entry name" value="IST1-like"/>
</dbReference>
<accession>A0A5J5BDK8</accession>
<dbReference type="EMBL" id="CM018036">
    <property type="protein sequence ID" value="KAA8540420.1"/>
    <property type="molecule type" value="Genomic_DNA"/>
</dbReference>
<feature type="compositionally biased region" description="Basic residues" evidence="2">
    <location>
        <begin position="436"/>
        <end position="445"/>
    </location>
</feature>
<name>A0A5J5BDK8_9ASTE</name>
<dbReference type="Pfam" id="PF03398">
    <property type="entry name" value="Ist1"/>
    <property type="match status" value="1"/>
</dbReference>
<dbReference type="FunFam" id="1.20.1260.60:FF:000002">
    <property type="entry name" value="Vacuolar protein sorting-associated protein IST1"/>
    <property type="match status" value="1"/>
</dbReference>
<reference evidence="3 4" key="1">
    <citation type="submission" date="2019-09" db="EMBL/GenBank/DDBJ databases">
        <title>A chromosome-level genome assembly of the Chinese tupelo Nyssa sinensis.</title>
        <authorList>
            <person name="Yang X."/>
            <person name="Kang M."/>
            <person name="Yang Y."/>
            <person name="Xiong H."/>
            <person name="Wang M."/>
            <person name="Zhang Z."/>
            <person name="Wang Z."/>
            <person name="Wu H."/>
            <person name="Ma T."/>
            <person name="Liu J."/>
            <person name="Xi Z."/>
        </authorList>
    </citation>
    <scope>NUCLEOTIDE SEQUENCE [LARGE SCALE GENOMIC DNA]</scope>
    <source>
        <strain evidence="3">J267</strain>
        <tissue evidence="3">Leaf</tissue>
    </source>
</reference>
<evidence type="ECO:0000313" key="4">
    <source>
        <dbReference type="Proteomes" id="UP000325577"/>
    </source>
</evidence>
<organism evidence="3 4">
    <name type="scientific">Nyssa sinensis</name>
    <dbReference type="NCBI Taxonomy" id="561372"/>
    <lineage>
        <taxon>Eukaryota</taxon>
        <taxon>Viridiplantae</taxon>
        <taxon>Streptophyta</taxon>
        <taxon>Embryophyta</taxon>
        <taxon>Tracheophyta</taxon>
        <taxon>Spermatophyta</taxon>
        <taxon>Magnoliopsida</taxon>
        <taxon>eudicotyledons</taxon>
        <taxon>Gunneridae</taxon>
        <taxon>Pentapetalae</taxon>
        <taxon>asterids</taxon>
        <taxon>Cornales</taxon>
        <taxon>Nyssaceae</taxon>
        <taxon>Nyssa</taxon>
    </lineage>
</organism>
<dbReference type="AlphaFoldDB" id="A0A5J5BDK8"/>
<evidence type="ECO:0000256" key="2">
    <source>
        <dbReference type="SAM" id="MobiDB-lite"/>
    </source>
</evidence>